<protein>
    <submittedName>
        <fullName evidence="2">Uncharacterized protein</fullName>
    </submittedName>
</protein>
<dbReference type="EMBL" id="ML977559">
    <property type="protein sequence ID" value="KAF2006544.1"/>
    <property type="molecule type" value="Genomic_DNA"/>
</dbReference>
<feature type="transmembrane region" description="Helical" evidence="1">
    <location>
        <begin position="115"/>
        <end position="140"/>
    </location>
</feature>
<gene>
    <name evidence="2" type="ORF">P154DRAFT_517611</name>
</gene>
<organism evidence="2 3">
    <name type="scientific">Amniculicola lignicola CBS 123094</name>
    <dbReference type="NCBI Taxonomy" id="1392246"/>
    <lineage>
        <taxon>Eukaryota</taxon>
        <taxon>Fungi</taxon>
        <taxon>Dikarya</taxon>
        <taxon>Ascomycota</taxon>
        <taxon>Pezizomycotina</taxon>
        <taxon>Dothideomycetes</taxon>
        <taxon>Pleosporomycetidae</taxon>
        <taxon>Pleosporales</taxon>
        <taxon>Amniculicolaceae</taxon>
        <taxon>Amniculicola</taxon>
    </lineage>
</organism>
<feature type="transmembrane region" description="Helical" evidence="1">
    <location>
        <begin position="79"/>
        <end position="103"/>
    </location>
</feature>
<proteinExistence type="predicted"/>
<evidence type="ECO:0000313" key="3">
    <source>
        <dbReference type="Proteomes" id="UP000799779"/>
    </source>
</evidence>
<sequence length="570" mass="62636">MDVYTDVPSNAYKLHTLFNAVIDGTSVQAWSVSRSTYPRVIAAYSIIIFFLFVFLWKLLACLVLASFKADDAAQAVGLVGFWNCADPLSASVYSLAYIGRLLSSENSLHLRRTKYLAPAAIMVVISTGSLAGSLAAGIVYPERLRLADIAPVHPSTVFWPFIGQVGDTTTSEILSYSRPGIMRALGSAEFATLNTKLPMAHIHRVKLSSGNITHPQEGIHWDYKLGAEDFGLQVFPNFMMEIEGQCVTEYGWEGMSRGLNSYIPWGLDIRGNSVPVATEDFGSLLLDLAVFLHPDIDTDQQLVNRSFAFAATTSRLASFSASTDPWYYTETKNDSTYQNAPYRVKPHRPALSCWETTQICVNGVCYNTNLENSPIPEGLTFVFKSRFRHPMVHHIGQSAGASALKSYTGSAGGAFVDAGAASMYGDMERLVLAGYLHSRNVLRELIDSAKPAGAYNALEKESGILMEGADQFVVKTEQTVALRWGYLLAAPITTSILMLLVVILRVNALPTLVPRATAFQATQLFRQLSEAYTRQDWAIRYGSTPLPSNAVLTTPFSTILRNKIPRINHP</sequence>
<name>A0A6A5WZX7_9PLEO</name>
<feature type="transmembrane region" description="Helical" evidence="1">
    <location>
        <begin position="484"/>
        <end position="506"/>
    </location>
</feature>
<feature type="transmembrane region" description="Helical" evidence="1">
    <location>
        <begin position="41"/>
        <end position="67"/>
    </location>
</feature>
<keyword evidence="1" id="KW-0472">Membrane</keyword>
<dbReference type="Proteomes" id="UP000799779">
    <property type="component" value="Unassembled WGS sequence"/>
</dbReference>
<dbReference type="AlphaFoldDB" id="A0A6A5WZX7"/>
<evidence type="ECO:0000313" key="2">
    <source>
        <dbReference type="EMBL" id="KAF2006544.1"/>
    </source>
</evidence>
<keyword evidence="3" id="KW-1185">Reference proteome</keyword>
<keyword evidence="1" id="KW-0812">Transmembrane</keyword>
<reference evidence="2" key="1">
    <citation type="journal article" date="2020" name="Stud. Mycol.">
        <title>101 Dothideomycetes genomes: a test case for predicting lifestyles and emergence of pathogens.</title>
        <authorList>
            <person name="Haridas S."/>
            <person name="Albert R."/>
            <person name="Binder M."/>
            <person name="Bloem J."/>
            <person name="Labutti K."/>
            <person name="Salamov A."/>
            <person name="Andreopoulos B."/>
            <person name="Baker S."/>
            <person name="Barry K."/>
            <person name="Bills G."/>
            <person name="Bluhm B."/>
            <person name="Cannon C."/>
            <person name="Castanera R."/>
            <person name="Culley D."/>
            <person name="Daum C."/>
            <person name="Ezra D."/>
            <person name="Gonzalez J."/>
            <person name="Henrissat B."/>
            <person name="Kuo A."/>
            <person name="Liang C."/>
            <person name="Lipzen A."/>
            <person name="Lutzoni F."/>
            <person name="Magnuson J."/>
            <person name="Mondo S."/>
            <person name="Nolan M."/>
            <person name="Ohm R."/>
            <person name="Pangilinan J."/>
            <person name="Park H.-J."/>
            <person name="Ramirez L."/>
            <person name="Alfaro M."/>
            <person name="Sun H."/>
            <person name="Tritt A."/>
            <person name="Yoshinaga Y."/>
            <person name="Zwiers L.-H."/>
            <person name="Turgeon B."/>
            <person name="Goodwin S."/>
            <person name="Spatafora J."/>
            <person name="Crous P."/>
            <person name="Grigoriev I."/>
        </authorList>
    </citation>
    <scope>NUCLEOTIDE SEQUENCE</scope>
    <source>
        <strain evidence="2">CBS 123094</strain>
    </source>
</reference>
<accession>A0A6A5WZX7</accession>
<keyword evidence="1" id="KW-1133">Transmembrane helix</keyword>
<evidence type="ECO:0000256" key="1">
    <source>
        <dbReference type="SAM" id="Phobius"/>
    </source>
</evidence>
<dbReference type="OrthoDB" id="5337208at2759"/>